<feature type="transmembrane region" description="Helical" evidence="1">
    <location>
        <begin position="105"/>
        <end position="123"/>
    </location>
</feature>
<gene>
    <name evidence="2" type="ORF">B1991_05705</name>
</gene>
<keyword evidence="1" id="KW-1133">Transmembrane helix</keyword>
<reference evidence="2 3" key="1">
    <citation type="submission" date="2017-02" db="EMBL/GenBank/DDBJ databases">
        <title>Whole genome sequencing of Rhodanobacter lindaniclasticus DSM 17932.</title>
        <authorList>
            <person name="Kumar S."/>
            <person name="Patil P."/>
            <person name="Patil P.B."/>
        </authorList>
    </citation>
    <scope>NUCLEOTIDE SEQUENCE [LARGE SCALE GENOMIC DNA]</scope>
    <source>
        <strain evidence="2 3">DSM 17932</strain>
    </source>
</reference>
<organism evidence="2 3">
    <name type="scientific">Rhodanobacter lindaniclasticus</name>
    <dbReference type="NCBI Taxonomy" id="75310"/>
    <lineage>
        <taxon>Bacteria</taxon>
        <taxon>Pseudomonadati</taxon>
        <taxon>Pseudomonadota</taxon>
        <taxon>Gammaproteobacteria</taxon>
        <taxon>Lysobacterales</taxon>
        <taxon>Rhodanobacteraceae</taxon>
        <taxon>Rhodanobacter</taxon>
    </lineage>
</organism>
<keyword evidence="1" id="KW-0812">Transmembrane</keyword>
<protein>
    <submittedName>
        <fullName evidence="2">Uncharacterized protein</fullName>
    </submittedName>
</protein>
<evidence type="ECO:0000313" key="2">
    <source>
        <dbReference type="EMBL" id="THD08451.1"/>
    </source>
</evidence>
<comment type="caution">
    <text evidence="2">The sequence shown here is derived from an EMBL/GenBank/DDBJ whole genome shotgun (WGS) entry which is preliminary data.</text>
</comment>
<evidence type="ECO:0000256" key="1">
    <source>
        <dbReference type="SAM" id="Phobius"/>
    </source>
</evidence>
<proteinExistence type="predicted"/>
<name>A0A4V3USX0_9GAMM</name>
<accession>A0A4V3USX0</accession>
<feature type="transmembrane region" description="Helical" evidence="1">
    <location>
        <begin position="36"/>
        <end position="54"/>
    </location>
</feature>
<keyword evidence="1" id="KW-0472">Membrane</keyword>
<feature type="transmembrane region" description="Helical" evidence="1">
    <location>
        <begin position="12"/>
        <end position="30"/>
    </location>
</feature>
<feature type="transmembrane region" description="Helical" evidence="1">
    <location>
        <begin position="75"/>
        <end position="93"/>
    </location>
</feature>
<sequence>MRPAQRNYLREFLPAMAAYMVLLFVSQLLLRQLQAVPLRVLVVLLPIVPIVFVVRAMVRLVLASDELERRLQLEAISIASMSVGLLSFAAAFLRGAGLLPVDNALMLVLPALFAAYGIASWWVRRRFRGE</sequence>
<dbReference type="AlphaFoldDB" id="A0A4V3USX0"/>
<dbReference type="Proteomes" id="UP000306317">
    <property type="component" value="Unassembled WGS sequence"/>
</dbReference>
<keyword evidence="3" id="KW-1185">Reference proteome</keyword>
<evidence type="ECO:0000313" key="3">
    <source>
        <dbReference type="Proteomes" id="UP000306317"/>
    </source>
</evidence>
<dbReference type="EMBL" id="MWIO01000016">
    <property type="protein sequence ID" value="THD08451.1"/>
    <property type="molecule type" value="Genomic_DNA"/>
</dbReference>